<dbReference type="STRING" id="1280947.HY30_04540"/>
<evidence type="ECO:0000313" key="2">
    <source>
        <dbReference type="EMBL" id="KCZ57442.1"/>
    </source>
</evidence>
<accession>A0A062UGH9</accession>
<dbReference type="AlphaFoldDB" id="A0A062UGH9"/>
<keyword evidence="1" id="KW-1133">Transmembrane helix</keyword>
<dbReference type="RefSeq" id="WP_034740022.1">
    <property type="nucleotide sequence ID" value="NZ_AWFG01000030.1"/>
</dbReference>
<dbReference type="Proteomes" id="UP000027190">
    <property type="component" value="Unassembled WGS sequence"/>
</dbReference>
<gene>
    <name evidence="2" type="ORF">HY30_04540</name>
</gene>
<name>A0A062UGH9_9PROT</name>
<keyword evidence="1" id="KW-0472">Membrane</keyword>
<evidence type="ECO:0008006" key="4">
    <source>
        <dbReference type="Google" id="ProtNLM"/>
    </source>
</evidence>
<organism evidence="2 3">
    <name type="scientific">Hyphomonas chukchiensis</name>
    <dbReference type="NCBI Taxonomy" id="1280947"/>
    <lineage>
        <taxon>Bacteria</taxon>
        <taxon>Pseudomonadati</taxon>
        <taxon>Pseudomonadota</taxon>
        <taxon>Alphaproteobacteria</taxon>
        <taxon>Hyphomonadales</taxon>
        <taxon>Hyphomonadaceae</taxon>
        <taxon>Hyphomonas</taxon>
    </lineage>
</organism>
<feature type="transmembrane region" description="Helical" evidence="1">
    <location>
        <begin position="12"/>
        <end position="35"/>
    </location>
</feature>
<reference evidence="2 3" key="1">
    <citation type="journal article" date="2014" name="Antonie Van Leeuwenhoek">
        <title>Hyphomonas beringensis sp. nov. and Hyphomonas chukchiensis sp. nov., isolated from surface seawater of the Bering Sea and Chukchi Sea.</title>
        <authorList>
            <person name="Li C."/>
            <person name="Lai Q."/>
            <person name="Li G."/>
            <person name="Dong C."/>
            <person name="Wang J."/>
            <person name="Liao Y."/>
            <person name="Shao Z."/>
        </authorList>
    </citation>
    <scope>NUCLEOTIDE SEQUENCE [LARGE SCALE GENOMIC DNA]</scope>
    <source>
        <strain evidence="2 3">BH-BN04-4</strain>
    </source>
</reference>
<feature type="transmembrane region" description="Helical" evidence="1">
    <location>
        <begin position="85"/>
        <end position="108"/>
    </location>
</feature>
<feature type="transmembrane region" description="Helical" evidence="1">
    <location>
        <begin position="55"/>
        <end position="76"/>
    </location>
</feature>
<proteinExistence type="predicted"/>
<evidence type="ECO:0000256" key="1">
    <source>
        <dbReference type="SAM" id="Phobius"/>
    </source>
</evidence>
<protein>
    <recommendedName>
        <fullName evidence="4">DUF1475 domain-containing protein</fullName>
    </recommendedName>
</protein>
<dbReference type="EMBL" id="AWFG01000030">
    <property type="protein sequence ID" value="KCZ57442.1"/>
    <property type="molecule type" value="Genomic_DNA"/>
</dbReference>
<evidence type="ECO:0000313" key="3">
    <source>
        <dbReference type="Proteomes" id="UP000027190"/>
    </source>
</evidence>
<keyword evidence="3" id="KW-1185">Reference proteome</keyword>
<comment type="caution">
    <text evidence="2">The sequence shown here is derived from an EMBL/GenBank/DDBJ whole genome shotgun (WGS) entry which is preliminary data.</text>
</comment>
<keyword evidence="1" id="KW-0812">Transmembrane</keyword>
<sequence length="137" mass="14902">MLKQNPSASAYRSALIGFGVLASLSAAVMFVWAWSQSGLSVSVAQIGAASDAYPWVKAVFWDITLFNLFVCGWFFYREKHWVRAVLCSIAFWMVGSVFLGLYVAALMLKTGSLQCVLVGKHLLQSDGRGRAGAGEVD</sequence>